<dbReference type="FunFam" id="1.10.238.10:FF:000001">
    <property type="entry name" value="Calmodulin 1"/>
    <property type="match status" value="1"/>
</dbReference>
<evidence type="ECO:0000256" key="1">
    <source>
        <dbReference type="ARBA" id="ARBA00022723"/>
    </source>
</evidence>
<keyword evidence="3" id="KW-0106">Calcium</keyword>
<dbReference type="PROSITE" id="PS50222">
    <property type="entry name" value="EF_HAND_2"/>
    <property type="match status" value="4"/>
</dbReference>
<organism evidence="5 6">
    <name type="scientific">Castanea mollissima</name>
    <name type="common">Chinese chestnut</name>
    <dbReference type="NCBI Taxonomy" id="60419"/>
    <lineage>
        <taxon>Eukaryota</taxon>
        <taxon>Viridiplantae</taxon>
        <taxon>Streptophyta</taxon>
        <taxon>Embryophyta</taxon>
        <taxon>Tracheophyta</taxon>
        <taxon>Spermatophyta</taxon>
        <taxon>Magnoliopsida</taxon>
        <taxon>eudicotyledons</taxon>
        <taxon>Gunneridae</taxon>
        <taxon>Pentapetalae</taxon>
        <taxon>rosids</taxon>
        <taxon>fabids</taxon>
        <taxon>Fagales</taxon>
        <taxon>Fagaceae</taxon>
        <taxon>Castanea</taxon>
    </lineage>
</organism>
<reference evidence="5" key="1">
    <citation type="submission" date="2020-03" db="EMBL/GenBank/DDBJ databases">
        <title>Castanea mollissima Vanexum genome sequencing.</title>
        <authorList>
            <person name="Staton M."/>
        </authorList>
    </citation>
    <scope>NUCLEOTIDE SEQUENCE</scope>
    <source>
        <tissue evidence="5">Leaf</tissue>
    </source>
</reference>
<dbReference type="PROSITE" id="PS00018">
    <property type="entry name" value="EF_HAND_1"/>
    <property type="match status" value="4"/>
</dbReference>
<keyword evidence="2" id="KW-0677">Repeat</keyword>
<dbReference type="Gene3D" id="1.10.238.10">
    <property type="entry name" value="EF-hand"/>
    <property type="match status" value="2"/>
</dbReference>
<dbReference type="SUPFAM" id="SSF47473">
    <property type="entry name" value="EF-hand"/>
    <property type="match status" value="1"/>
</dbReference>
<dbReference type="InterPro" id="IPR011992">
    <property type="entry name" value="EF-hand-dom_pair"/>
</dbReference>
<dbReference type="EMBL" id="JRKL02002611">
    <property type="protein sequence ID" value="KAF3958226.1"/>
    <property type="molecule type" value="Genomic_DNA"/>
</dbReference>
<gene>
    <name evidence="5" type="ORF">CMV_016847</name>
</gene>
<keyword evidence="6" id="KW-1185">Reference proteome</keyword>
<comment type="caution">
    <text evidence="5">The sequence shown here is derived from an EMBL/GenBank/DDBJ whole genome shotgun (WGS) entry which is preliminary data.</text>
</comment>
<evidence type="ECO:0000313" key="6">
    <source>
        <dbReference type="Proteomes" id="UP000737018"/>
    </source>
</evidence>
<feature type="domain" description="EF-hand" evidence="4">
    <location>
        <begin position="106"/>
        <end position="140"/>
    </location>
</feature>
<evidence type="ECO:0000259" key="4">
    <source>
        <dbReference type="PROSITE" id="PS50222"/>
    </source>
</evidence>
<protein>
    <recommendedName>
        <fullName evidence="4">EF-hand domain-containing protein</fullName>
    </recommendedName>
</protein>
<sequence length="189" mass="21775">MGLKEMFKSMDTDNSGTITYEELKAGLPKLGTKLSESEVKQLMEAADVDGNGTIDYLEFITATMHMNRVEKEEHLYKAFEYFDKDRSGYITIEELESALKKYNMGDEKTIKEIIAEVDTDNDGRINYDEFVAMMRKGNPELVTNRRHHMFNLIIATSNCNKVLYLKLIMDCLWLLFTGRYGLDCCQFVG</sequence>
<feature type="domain" description="EF-hand" evidence="4">
    <location>
        <begin position="34"/>
        <end position="69"/>
    </location>
</feature>
<feature type="domain" description="EF-hand" evidence="4">
    <location>
        <begin position="70"/>
        <end position="105"/>
    </location>
</feature>
<dbReference type="SMART" id="SM00054">
    <property type="entry name" value="EFh"/>
    <property type="match status" value="4"/>
</dbReference>
<feature type="domain" description="EF-hand" evidence="4">
    <location>
        <begin position="1"/>
        <end position="33"/>
    </location>
</feature>
<accession>A0A8J4VRB8</accession>
<dbReference type="OrthoDB" id="40902at2759"/>
<dbReference type="GO" id="GO:0005509">
    <property type="term" value="F:calcium ion binding"/>
    <property type="evidence" value="ECO:0007669"/>
    <property type="project" value="InterPro"/>
</dbReference>
<dbReference type="Pfam" id="PF13499">
    <property type="entry name" value="EF-hand_7"/>
    <property type="match status" value="2"/>
</dbReference>
<dbReference type="InterPro" id="IPR002048">
    <property type="entry name" value="EF_hand_dom"/>
</dbReference>
<evidence type="ECO:0000313" key="5">
    <source>
        <dbReference type="EMBL" id="KAF3958226.1"/>
    </source>
</evidence>
<name>A0A8J4VRB8_9ROSI</name>
<evidence type="ECO:0000256" key="3">
    <source>
        <dbReference type="ARBA" id="ARBA00022837"/>
    </source>
</evidence>
<dbReference type="Proteomes" id="UP000737018">
    <property type="component" value="Unassembled WGS sequence"/>
</dbReference>
<proteinExistence type="predicted"/>
<dbReference type="AlphaFoldDB" id="A0A8J4VRB8"/>
<dbReference type="PANTHER" id="PTHR45942">
    <property type="entry name" value="PROTEIN PHOSPATASE 3 REGULATORY SUBUNIT B ALPHA ISOFORM TYPE 1"/>
    <property type="match status" value="1"/>
</dbReference>
<evidence type="ECO:0000256" key="2">
    <source>
        <dbReference type="ARBA" id="ARBA00022737"/>
    </source>
</evidence>
<dbReference type="InterPro" id="IPR018247">
    <property type="entry name" value="EF_Hand_1_Ca_BS"/>
</dbReference>
<keyword evidence="1" id="KW-0479">Metal-binding</keyword>